<dbReference type="InterPro" id="IPR002885">
    <property type="entry name" value="PPR_rpt"/>
</dbReference>
<feature type="non-terminal residue" evidence="6">
    <location>
        <position position="290"/>
    </location>
</feature>
<dbReference type="Pfam" id="PF14226">
    <property type="entry name" value="DIOX_N"/>
    <property type="match status" value="1"/>
</dbReference>
<dbReference type="STRING" id="4072.A0A2G2ZNP1"/>
<dbReference type="AlphaFoldDB" id="A0A2G2ZNP1"/>
<proteinExistence type="predicted"/>
<dbReference type="GO" id="GO:0016706">
    <property type="term" value="F:2-oxoglutarate-dependent dioxygenase activity"/>
    <property type="evidence" value="ECO:0000318"/>
    <property type="project" value="GO_Central"/>
</dbReference>
<feature type="repeat" description="PPR" evidence="4">
    <location>
        <begin position="1"/>
        <end position="28"/>
    </location>
</feature>
<evidence type="ECO:0000313" key="6">
    <source>
        <dbReference type="EMBL" id="PHT83561.1"/>
    </source>
</evidence>
<dbReference type="EMBL" id="AYRZ02000004">
    <property type="protein sequence ID" value="PHT83561.1"/>
    <property type="molecule type" value="Genomic_DNA"/>
</dbReference>
<keyword evidence="6" id="KW-0223">Dioxygenase</keyword>
<evidence type="ECO:0000259" key="5">
    <source>
        <dbReference type="Pfam" id="PF14226"/>
    </source>
</evidence>
<dbReference type="GO" id="GO:0031418">
    <property type="term" value="F:L-ascorbic acid binding"/>
    <property type="evidence" value="ECO:0007669"/>
    <property type="project" value="UniProtKB-KW"/>
</dbReference>
<evidence type="ECO:0000256" key="1">
    <source>
        <dbReference type="ARBA" id="ARBA00022723"/>
    </source>
</evidence>
<evidence type="ECO:0000256" key="3">
    <source>
        <dbReference type="ARBA" id="ARBA00023004"/>
    </source>
</evidence>
<evidence type="ECO:0000256" key="2">
    <source>
        <dbReference type="ARBA" id="ARBA00022896"/>
    </source>
</evidence>
<keyword evidence="3" id="KW-0408">Iron</keyword>
<dbReference type="Gene3D" id="2.60.120.330">
    <property type="entry name" value="B-lactam Antibiotic, Isopenicillin N Synthase, Chain"/>
    <property type="match status" value="1"/>
</dbReference>
<dbReference type="Gramene" id="PHT83561">
    <property type="protein sequence ID" value="PHT83561"/>
    <property type="gene ID" value="T459_12004"/>
</dbReference>
<dbReference type="PROSITE" id="PS51375">
    <property type="entry name" value="PPR"/>
    <property type="match status" value="1"/>
</dbReference>
<feature type="domain" description="Non-haem dioxygenase N-terminal" evidence="5">
    <location>
        <begin position="52"/>
        <end position="137"/>
    </location>
</feature>
<keyword evidence="2" id="KW-0847">Vitamin C</keyword>
<organism evidence="6 7">
    <name type="scientific">Capsicum annuum</name>
    <name type="common">Capsicum pepper</name>
    <dbReference type="NCBI Taxonomy" id="4072"/>
    <lineage>
        <taxon>Eukaryota</taxon>
        <taxon>Viridiplantae</taxon>
        <taxon>Streptophyta</taxon>
        <taxon>Embryophyta</taxon>
        <taxon>Tracheophyta</taxon>
        <taxon>Spermatophyta</taxon>
        <taxon>Magnoliopsida</taxon>
        <taxon>eudicotyledons</taxon>
        <taxon>Gunneridae</taxon>
        <taxon>Pentapetalae</taxon>
        <taxon>asterids</taxon>
        <taxon>lamiids</taxon>
        <taxon>Solanales</taxon>
        <taxon>Solanaceae</taxon>
        <taxon>Solanoideae</taxon>
        <taxon>Capsiceae</taxon>
        <taxon>Capsicum</taxon>
    </lineage>
</organism>
<reference evidence="6 7" key="2">
    <citation type="journal article" date="2017" name="Genome Biol.">
        <title>New reference genome sequences of hot pepper reveal the massive evolution of plant disease-resistance genes by retroduplication.</title>
        <authorList>
            <person name="Kim S."/>
            <person name="Park J."/>
            <person name="Yeom S.I."/>
            <person name="Kim Y.M."/>
            <person name="Seo E."/>
            <person name="Kim K.T."/>
            <person name="Kim M.S."/>
            <person name="Lee J.M."/>
            <person name="Cheong K."/>
            <person name="Shin H.S."/>
            <person name="Kim S.B."/>
            <person name="Han K."/>
            <person name="Lee J."/>
            <person name="Park M."/>
            <person name="Lee H.A."/>
            <person name="Lee H.Y."/>
            <person name="Lee Y."/>
            <person name="Oh S."/>
            <person name="Lee J.H."/>
            <person name="Choi E."/>
            <person name="Choi E."/>
            <person name="Lee S.E."/>
            <person name="Jeon J."/>
            <person name="Kim H."/>
            <person name="Choi G."/>
            <person name="Song H."/>
            <person name="Lee J."/>
            <person name="Lee S.C."/>
            <person name="Kwon J.K."/>
            <person name="Lee H.Y."/>
            <person name="Koo N."/>
            <person name="Hong Y."/>
            <person name="Kim R.W."/>
            <person name="Kang W.H."/>
            <person name="Huh J.H."/>
            <person name="Kang B.C."/>
            <person name="Yang T.J."/>
            <person name="Lee Y.H."/>
            <person name="Bennetzen J.L."/>
            <person name="Choi D."/>
        </authorList>
    </citation>
    <scope>NUCLEOTIDE SEQUENCE [LARGE SCALE GENOMIC DNA]</scope>
    <source>
        <strain evidence="7">cv. CM334</strain>
    </source>
</reference>
<dbReference type="PANTHER" id="PTHR47990">
    <property type="entry name" value="2-OXOGLUTARATE (2OG) AND FE(II)-DEPENDENT OXYGENASE SUPERFAMILY PROTEIN-RELATED"/>
    <property type="match status" value="1"/>
</dbReference>
<reference evidence="6 7" key="1">
    <citation type="journal article" date="2014" name="Nat. Genet.">
        <title>Genome sequence of the hot pepper provides insights into the evolution of pungency in Capsicum species.</title>
        <authorList>
            <person name="Kim S."/>
            <person name="Park M."/>
            <person name="Yeom S.I."/>
            <person name="Kim Y.M."/>
            <person name="Lee J.M."/>
            <person name="Lee H.A."/>
            <person name="Seo E."/>
            <person name="Choi J."/>
            <person name="Cheong K."/>
            <person name="Kim K.T."/>
            <person name="Jung K."/>
            <person name="Lee G.W."/>
            <person name="Oh S.K."/>
            <person name="Bae C."/>
            <person name="Kim S.B."/>
            <person name="Lee H.Y."/>
            <person name="Kim S.Y."/>
            <person name="Kim M.S."/>
            <person name="Kang B.C."/>
            <person name="Jo Y.D."/>
            <person name="Yang H.B."/>
            <person name="Jeong H.J."/>
            <person name="Kang W.H."/>
            <person name="Kwon J.K."/>
            <person name="Shin C."/>
            <person name="Lim J.Y."/>
            <person name="Park J.H."/>
            <person name="Huh J.H."/>
            <person name="Kim J.S."/>
            <person name="Kim B.D."/>
            <person name="Cohen O."/>
            <person name="Paran I."/>
            <person name="Suh M.C."/>
            <person name="Lee S.B."/>
            <person name="Kim Y.K."/>
            <person name="Shin Y."/>
            <person name="Noh S.J."/>
            <person name="Park J."/>
            <person name="Seo Y.S."/>
            <person name="Kwon S.Y."/>
            <person name="Kim H.A."/>
            <person name="Park J.M."/>
            <person name="Kim H.J."/>
            <person name="Choi S.B."/>
            <person name="Bosland P.W."/>
            <person name="Reeves G."/>
            <person name="Jo S.H."/>
            <person name="Lee B.W."/>
            <person name="Cho H.T."/>
            <person name="Choi H.S."/>
            <person name="Lee M.S."/>
            <person name="Yu Y."/>
            <person name="Do Choi Y."/>
            <person name="Park B.S."/>
            <person name="van Deynze A."/>
            <person name="Ashrafi H."/>
            <person name="Hill T."/>
            <person name="Kim W.T."/>
            <person name="Pai H.S."/>
            <person name="Ahn H.K."/>
            <person name="Yeam I."/>
            <person name="Giovannoni J.J."/>
            <person name="Rose J.K."/>
            <person name="Sorensen I."/>
            <person name="Lee S.J."/>
            <person name="Kim R.W."/>
            <person name="Choi I.Y."/>
            <person name="Choi B.S."/>
            <person name="Lim J.S."/>
            <person name="Lee Y.H."/>
            <person name="Choi D."/>
        </authorList>
    </citation>
    <scope>NUCLEOTIDE SEQUENCE [LARGE SCALE GENOMIC DNA]</scope>
    <source>
        <strain evidence="7">cv. CM334</strain>
    </source>
</reference>
<dbReference type="InterPro" id="IPR027443">
    <property type="entry name" value="IPNS-like_sf"/>
</dbReference>
<accession>A0A2G2ZNP1</accession>
<keyword evidence="1" id="KW-0479">Metal-binding</keyword>
<keyword evidence="7" id="KW-1185">Reference proteome</keyword>
<evidence type="ECO:0000313" key="7">
    <source>
        <dbReference type="Proteomes" id="UP000222542"/>
    </source>
</evidence>
<protein>
    <submittedName>
        <fullName evidence="6">2-oxoglutarate-dependent dioxygenase</fullName>
    </submittedName>
</protein>
<dbReference type="SUPFAM" id="SSF51197">
    <property type="entry name" value="Clavaminate synthase-like"/>
    <property type="match status" value="1"/>
</dbReference>
<dbReference type="Pfam" id="PF01535">
    <property type="entry name" value="PPR"/>
    <property type="match status" value="1"/>
</dbReference>
<dbReference type="OMA" id="NAPLYRV"/>
<sequence>MLSGYAKNGRFCDVVDVFEAMPEKNIMSHNAMLSLYLGIGDFISARQVFDEKGHGIDVYLMNEIKNITREYFHQPLAEKNKIKLSAETGYRGYQKIGENITKEIPDILEAIGCYREVKHGMYGDLGAVMQGSNKWPSYPPSFKQAMEEYIDRFTYLSRKIMIGISLALGGSVDEIEGEIGGDPFWVFDVLASCVTHLFAWNQINLSGAHTDYGLLTLLNQDDDIVAFQVLLCSLSNLFSSVIVLDGYNVDVSCIWSEIYLKTYVGLLEVTLHRVINNSPRYCVCVAYFYK</sequence>
<gene>
    <name evidence="6" type="ORF">T459_12004</name>
</gene>
<dbReference type="Proteomes" id="UP000222542">
    <property type="component" value="Unassembled WGS sequence"/>
</dbReference>
<dbReference type="InterPro" id="IPR050231">
    <property type="entry name" value="Iron_ascorbate_oxido_reductase"/>
</dbReference>
<comment type="caution">
    <text evidence="6">The sequence shown here is derived from an EMBL/GenBank/DDBJ whole genome shotgun (WGS) entry which is preliminary data.</text>
</comment>
<keyword evidence="6" id="KW-0560">Oxidoreductase</keyword>
<evidence type="ECO:0000256" key="4">
    <source>
        <dbReference type="PROSITE-ProRule" id="PRU00708"/>
    </source>
</evidence>
<dbReference type="InterPro" id="IPR026992">
    <property type="entry name" value="DIOX_N"/>
</dbReference>
<dbReference type="GO" id="GO:0046872">
    <property type="term" value="F:metal ion binding"/>
    <property type="evidence" value="ECO:0007669"/>
    <property type="project" value="UniProtKB-KW"/>
</dbReference>
<name>A0A2G2ZNP1_CAPAN</name>